<sequence length="235" mass="25151">MKKQSRAHMPVISFANPKGGAGKTTTALILATQLSESGASVTILDADPERWISQWANLPGKPENISIVSGITEDGIVDQIEEASGKSQFVIIDLEGTASLMVANAIGMSDLVLIPIQGSSMDAKGGAKTIRLIHNQAKMARRVIPHSVVLTRTSAAVRSRALKNVQEQLTQSGIDVCETPIVERAAYRDLFDYGGTLTSLDPSQVSNVDKAIDNARQFAGEVVEKLMQVQGHTDE</sequence>
<accession>A0A841LW95</accession>
<dbReference type="SUPFAM" id="SSF52540">
    <property type="entry name" value="P-loop containing nucleoside triphosphate hydrolases"/>
    <property type="match status" value="1"/>
</dbReference>
<proteinExistence type="predicted"/>
<dbReference type="Gene3D" id="3.40.50.300">
    <property type="entry name" value="P-loop containing nucleotide triphosphate hydrolases"/>
    <property type="match status" value="1"/>
</dbReference>
<dbReference type="Proteomes" id="UP000555393">
    <property type="component" value="Unassembled WGS sequence"/>
</dbReference>
<keyword evidence="2" id="KW-1185">Reference proteome</keyword>
<dbReference type="Pfam" id="PF07015">
    <property type="entry name" value="VirC1"/>
    <property type="match status" value="1"/>
</dbReference>
<evidence type="ECO:0000313" key="1">
    <source>
        <dbReference type="EMBL" id="MBB6262645.1"/>
    </source>
</evidence>
<name>A0A841LW95_9HYPH</name>
<comment type="caution">
    <text evidence="1">The sequence shown here is derived from an EMBL/GenBank/DDBJ whole genome shotgun (WGS) entry which is preliminary data.</text>
</comment>
<dbReference type="EMBL" id="JACIIU010000056">
    <property type="protein sequence ID" value="MBB6262645.1"/>
    <property type="molecule type" value="Genomic_DNA"/>
</dbReference>
<dbReference type="InterPro" id="IPR050678">
    <property type="entry name" value="DNA_Partitioning_ATPase"/>
</dbReference>
<dbReference type="PANTHER" id="PTHR13696">
    <property type="entry name" value="P-LOOP CONTAINING NUCLEOSIDE TRIPHOSPHATE HYDROLASE"/>
    <property type="match status" value="1"/>
</dbReference>
<protein>
    <submittedName>
        <fullName evidence="1">Chromosome partitioning protein</fullName>
    </submittedName>
</protein>
<dbReference type="RefSeq" id="WP_343061034.1">
    <property type="nucleotide sequence ID" value="NZ_JACIIU010000056.1"/>
</dbReference>
<dbReference type="PIRSF" id="PIRSF009320">
    <property type="entry name" value="Nuc_binding_HP_1000"/>
    <property type="match status" value="1"/>
</dbReference>
<dbReference type="AlphaFoldDB" id="A0A841LW95"/>
<dbReference type="PANTHER" id="PTHR13696:SF96">
    <property type="entry name" value="COBQ_COBB_MIND_PARA NUCLEOTIDE BINDING DOMAIN-CONTAINING PROTEIN"/>
    <property type="match status" value="1"/>
</dbReference>
<dbReference type="InterPro" id="IPR027417">
    <property type="entry name" value="P-loop_NTPase"/>
</dbReference>
<evidence type="ECO:0000313" key="2">
    <source>
        <dbReference type="Proteomes" id="UP000555393"/>
    </source>
</evidence>
<organism evidence="1 2">
    <name type="scientific">Paenochrobactrum gallinarii</name>
    <dbReference type="NCBI Taxonomy" id="643673"/>
    <lineage>
        <taxon>Bacteria</taxon>
        <taxon>Pseudomonadati</taxon>
        <taxon>Pseudomonadota</taxon>
        <taxon>Alphaproteobacteria</taxon>
        <taxon>Hyphomicrobiales</taxon>
        <taxon>Brucellaceae</taxon>
        <taxon>Paenochrobactrum</taxon>
    </lineage>
</organism>
<reference evidence="1 2" key="1">
    <citation type="submission" date="2020-08" db="EMBL/GenBank/DDBJ databases">
        <title>Genomic Encyclopedia of Type Strains, Phase IV (KMG-IV): sequencing the most valuable type-strain genomes for metagenomic binning, comparative biology and taxonomic classification.</title>
        <authorList>
            <person name="Goeker M."/>
        </authorList>
    </citation>
    <scope>NUCLEOTIDE SEQUENCE [LARGE SCALE GENOMIC DNA]</scope>
    <source>
        <strain evidence="1 2">DSM 22336</strain>
    </source>
</reference>
<gene>
    <name evidence="1" type="ORF">FHS77_003227</name>
</gene>
<dbReference type="CDD" id="cd02042">
    <property type="entry name" value="ParAB_family"/>
    <property type="match status" value="1"/>
</dbReference>
<dbReference type="InterPro" id="IPR009744">
    <property type="entry name" value="VirC1"/>
</dbReference>